<dbReference type="PRINTS" id="PR00344">
    <property type="entry name" value="BCTRLSENSOR"/>
</dbReference>
<feature type="coiled-coil region" evidence="7">
    <location>
        <begin position="120"/>
        <end position="176"/>
    </location>
</feature>
<keyword evidence="11" id="KW-1185">Reference proteome</keyword>
<sequence>MVLIVDDNQENIFSLKTLLTLHQFEVDTASSGEEALKKILQNSYSLIILDVQMPEMDGFEVAEAISGYSRSKDIPIIFLSAVNTHKKFITKGYESGGIDYVTKPFDPDILLLKVKTFYRLSEQRRELTAMEKNLRQEIELRKKAEEVLEQKVEERTEELKRSNQRLEESNKELQQFAFIASHDLQEPLRKIQTFSNLALDRHINERDKVKSYLQKITGSAGRLRSLITDLLEYSKIYVEDRFEPTDLEKLVEDVLSDLELSIKDKSCSIEIARLPVIEAIPSQIRQVFQNLLSNALKFSKIDEPCEISITGEIIESRLLDSPPSTKGKFCRIKVKDNGIGFNSEFSERIFEIFQRLNPKSVYEGTGIGLAIVKKVIERHDGLITVSSKENEGTVFTIVLPIKKVFDSSEKI</sequence>
<dbReference type="Pfam" id="PF00512">
    <property type="entry name" value="HisKA"/>
    <property type="match status" value="1"/>
</dbReference>
<dbReference type="InterPro" id="IPR004358">
    <property type="entry name" value="Sig_transdc_His_kin-like_C"/>
</dbReference>
<dbReference type="SUPFAM" id="SSF47384">
    <property type="entry name" value="Homodimeric domain of signal transducing histidine kinase"/>
    <property type="match status" value="1"/>
</dbReference>
<name>A0ABS5VTN6_9BACT</name>
<evidence type="ECO:0000256" key="2">
    <source>
        <dbReference type="ARBA" id="ARBA00012438"/>
    </source>
</evidence>
<evidence type="ECO:0000256" key="1">
    <source>
        <dbReference type="ARBA" id="ARBA00000085"/>
    </source>
</evidence>
<dbReference type="Gene3D" id="3.30.565.10">
    <property type="entry name" value="Histidine kinase-like ATPase, C-terminal domain"/>
    <property type="match status" value="1"/>
</dbReference>
<dbReference type="SUPFAM" id="SSF52172">
    <property type="entry name" value="CheY-like"/>
    <property type="match status" value="1"/>
</dbReference>
<reference evidence="10 11" key="1">
    <citation type="submission" date="2021-05" db="EMBL/GenBank/DDBJ databases">
        <title>A Polyphasic approach of four new species of the genus Ohtaekwangia: Ohtaekwangia histidinii sp. nov., Ohtaekwangia cretensis sp. nov., Ohtaekwangia indiensis sp. nov., Ohtaekwangia reichenbachii sp. nov. from diverse environment.</title>
        <authorList>
            <person name="Octaviana S."/>
        </authorList>
    </citation>
    <scope>NUCLEOTIDE SEQUENCE [LARGE SCALE GENOMIC DNA]</scope>
    <source>
        <strain evidence="10 11">PWU20</strain>
    </source>
</reference>
<dbReference type="SMART" id="SM00387">
    <property type="entry name" value="HATPase_c"/>
    <property type="match status" value="1"/>
</dbReference>
<evidence type="ECO:0000256" key="5">
    <source>
        <dbReference type="ARBA" id="ARBA00022777"/>
    </source>
</evidence>
<dbReference type="InterPro" id="IPR011006">
    <property type="entry name" value="CheY-like_superfamily"/>
</dbReference>
<protein>
    <recommendedName>
        <fullName evidence="2">histidine kinase</fullName>
        <ecNumber evidence="2">2.7.13.3</ecNumber>
    </recommendedName>
</protein>
<keyword evidence="5" id="KW-0418">Kinase</keyword>
<dbReference type="InterPro" id="IPR036097">
    <property type="entry name" value="HisK_dim/P_sf"/>
</dbReference>
<dbReference type="InterPro" id="IPR003661">
    <property type="entry name" value="HisK_dim/P_dom"/>
</dbReference>
<evidence type="ECO:0000259" key="8">
    <source>
        <dbReference type="PROSITE" id="PS50109"/>
    </source>
</evidence>
<proteinExistence type="predicted"/>
<feature type="domain" description="Histidine kinase" evidence="8">
    <location>
        <begin position="179"/>
        <end position="403"/>
    </location>
</feature>
<dbReference type="RefSeq" id="WP_254154737.1">
    <property type="nucleotide sequence ID" value="NZ_JAHESD010000039.1"/>
</dbReference>
<gene>
    <name evidence="10" type="ORF">KK060_15895</name>
</gene>
<keyword evidence="7" id="KW-0175">Coiled coil</keyword>
<dbReference type="PROSITE" id="PS50109">
    <property type="entry name" value="HIS_KIN"/>
    <property type="match status" value="1"/>
</dbReference>
<keyword evidence="3 6" id="KW-0597">Phosphoprotein</keyword>
<dbReference type="PROSITE" id="PS50110">
    <property type="entry name" value="RESPONSE_REGULATORY"/>
    <property type="match status" value="1"/>
</dbReference>
<evidence type="ECO:0000259" key="9">
    <source>
        <dbReference type="PROSITE" id="PS50110"/>
    </source>
</evidence>
<dbReference type="SMART" id="SM00448">
    <property type="entry name" value="REC"/>
    <property type="match status" value="1"/>
</dbReference>
<organism evidence="10 11">
    <name type="scientific">Chryseosolibacter indicus</name>
    <dbReference type="NCBI Taxonomy" id="2782351"/>
    <lineage>
        <taxon>Bacteria</taxon>
        <taxon>Pseudomonadati</taxon>
        <taxon>Bacteroidota</taxon>
        <taxon>Cytophagia</taxon>
        <taxon>Cytophagales</taxon>
        <taxon>Chryseotaleaceae</taxon>
        <taxon>Chryseosolibacter</taxon>
    </lineage>
</organism>
<feature type="domain" description="Response regulatory" evidence="9">
    <location>
        <begin position="1"/>
        <end position="118"/>
    </location>
</feature>
<comment type="catalytic activity">
    <reaction evidence="1">
        <text>ATP + protein L-histidine = ADP + protein N-phospho-L-histidine.</text>
        <dbReference type="EC" id="2.7.13.3"/>
    </reaction>
</comment>
<dbReference type="InterPro" id="IPR001789">
    <property type="entry name" value="Sig_transdc_resp-reg_receiver"/>
</dbReference>
<evidence type="ECO:0000313" key="10">
    <source>
        <dbReference type="EMBL" id="MBT1704778.1"/>
    </source>
</evidence>
<evidence type="ECO:0000256" key="4">
    <source>
        <dbReference type="ARBA" id="ARBA00022679"/>
    </source>
</evidence>
<dbReference type="Proteomes" id="UP000772618">
    <property type="component" value="Unassembled WGS sequence"/>
</dbReference>
<evidence type="ECO:0000256" key="6">
    <source>
        <dbReference type="PROSITE-ProRule" id="PRU00169"/>
    </source>
</evidence>
<dbReference type="CDD" id="cd00082">
    <property type="entry name" value="HisKA"/>
    <property type="match status" value="1"/>
</dbReference>
<dbReference type="PANTHER" id="PTHR43047">
    <property type="entry name" value="TWO-COMPONENT HISTIDINE PROTEIN KINASE"/>
    <property type="match status" value="1"/>
</dbReference>
<evidence type="ECO:0000256" key="3">
    <source>
        <dbReference type="ARBA" id="ARBA00022553"/>
    </source>
</evidence>
<dbReference type="PANTHER" id="PTHR43047:SF72">
    <property type="entry name" value="OSMOSENSING HISTIDINE PROTEIN KINASE SLN1"/>
    <property type="match status" value="1"/>
</dbReference>
<dbReference type="EMBL" id="JAHESD010000039">
    <property type="protein sequence ID" value="MBT1704778.1"/>
    <property type="molecule type" value="Genomic_DNA"/>
</dbReference>
<dbReference type="Gene3D" id="3.40.50.2300">
    <property type="match status" value="1"/>
</dbReference>
<comment type="caution">
    <text evidence="10">The sequence shown here is derived from an EMBL/GenBank/DDBJ whole genome shotgun (WGS) entry which is preliminary data.</text>
</comment>
<feature type="modified residue" description="4-aspartylphosphate" evidence="6">
    <location>
        <position position="50"/>
    </location>
</feature>
<dbReference type="Pfam" id="PF00072">
    <property type="entry name" value="Response_reg"/>
    <property type="match status" value="1"/>
</dbReference>
<dbReference type="Gene3D" id="1.10.287.130">
    <property type="match status" value="1"/>
</dbReference>
<accession>A0ABS5VTN6</accession>
<dbReference type="InterPro" id="IPR036890">
    <property type="entry name" value="HATPase_C_sf"/>
</dbReference>
<dbReference type="EC" id="2.7.13.3" evidence="2"/>
<dbReference type="Pfam" id="PF02518">
    <property type="entry name" value="HATPase_c"/>
    <property type="match status" value="1"/>
</dbReference>
<dbReference type="InterPro" id="IPR003594">
    <property type="entry name" value="HATPase_dom"/>
</dbReference>
<keyword evidence="4" id="KW-0808">Transferase</keyword>
<dbReference type="SUPFAM" id="SSF55874">
    <property type="entry name" value="ATPase domain of HSP90 chaperone/DNA topoisomerase II/histidine kinase"/>
    <property type="match status" value="1"/>
</dbReference>
<dbReference type="InterPro" id="IPR005467">
    <property type="entry name" value="His_kinase_dom"/>
</dbReference>
<evidence type="ECO:0000256" key="7">
    <source>
        <dbReference type="SAM" id="Coils"/>
    </source>
</evidence>
<dbReference type="SMART" id="SM00388">
    <property type="entry name" value="HisKA"/>
    <property type="match status" value="1"/>
</dbReference>
<evidence type="ECO:0000313" key="11">
    <source>
        <dbReference type="Proteomes" id="UP000772618"/>
    </source>
</evidence>